<protein>
    <submittedName>
        <fullName evidence="3">Uncharacterized protein</fullName>
    </submittedName>
</protein>
<keyword evidence="2" id="KW-1133">Transmembrane helix</keyword>
<feature type="transmembrane region" description="Helical" evidence="2">
    <location>
        <begin position="73"/>
        <end position="98"/>
    </location>
</feature>
<gene>
    <name evidence="3" type="ORF">COHA_002507</name>
</gene>
<reference evidence="3" key="1">
    <citation type="submission" date="2020-11" db="EMBL/GenBank/DDBJ databases">
        <title>Chlorella ohadii genome sequencing and assembly.</title>
        <authorList>
            <person name="Murik O."/>
            <person name="Treves H."/>
            <person name="Kedem I."/>
            <person name="Shotland Y."/>
            <person name="Kaplan A."/>
        </authorList>
    </citation>
    <scope>NUCLEOTIDE SEQUENCE</scope>
    <source>
        <strain evidence="3">1</strain>
    </source>
</reference>
<evidence type="ECO:0000313" key="3">
    <source>
        <dbReference type="EMBL" id="KAI7843969.1"/>
    </source>
</evidence>
<keyword evidence="4" id="KW-1185">Reference proteome</keyword>
<name>A0AAD5DX01_9CHLO</name>
<dbReference type="EMBL" id="JADXDR010000035">
    <property type="protein sequence ID" value="KAI7843969.1"/>
    <property type="molecule type" value="Genomic_DNA"/>
</dbReference>
<accession>A0AAD5DX01</accession>
<keyword evidence="2" id="KW-0472">Membrane</keyword>
<feature type="compositionally biased region" description="Pro residues" evidence="1">
    <location>
        <begin position="37"/>
        <end position="46"/>
    </location>
</feature>
<evidence type="ECO:0000256" key="2">
    <source>
        <dbReference type="SAM" id="Phobius"/>
    </source>
</evidence>
<proteinExistence type="predicted"/>
<organism evidence="3 4">
    <name type="scientific">Chlorella ohadii</name>
    <dbReference type="NCBI Taxonomy" id="2649997"/>
    <lineage>
        <taxon>Eukaryota</taxon>
        <taxon>Viridiplantae</taxon>
        <taxon>Chlorophyta</taxon>
        <taxon>core chlorophytes</taxon>
        <taxon>Trebouxiophyceae</taxon>
        <taxon>Chlorellales</taxon>
        <taxon>Chlorellaceae</taxon>
        <taxon>Chlorella clade</taxon>
        <taxon>Chlorella</taxon>
    </lineage>
</organism>
<feature type="region of interest" description="Disordered" evidence="1">
    <location>
        <begin position="1"/>
        <end position="48"/>
    </location>
</feature>
<dbReference type="Proteomes" id="UP001205105">
    <property type="component" value="Unassembled WGS sequence"/>
</dbReference>
<feature type="compositionally biased region" description="Low complexity" evidence="1">
    <location>
        <begin position="273"/>
        <end position="303"/>
    </location>
</feature>
<evidence type="ECO:0000256" key="1">
    <source>
        <dbReference type="SAM" id="MobiDB-lite"/>
    </source>
</evidence>
<feature type="compositionally biased region" description="Low complexity" evidence="1">
    <location>
        <begin position="322"/>
        <end position="334"/>
    </location>
</feature>
<sequence length="349" mass="35947">MGKHDDYWTDDEDGWDSQWEHGGGLSGAAAAWRRPRNCPPPPPPPVTDQLHAPAPIFVGPAASEGGGISASTFVSYVAMGFGGTIALIAICVCSFLVYRRLMQQRRERERAEAAAQDPRRQQVENVQRMIDEKRQRAAAARKPFLVVHPGGDAVVAFKEAAKQAEQAEEGYIKSYRLTATAGPAATAPGAAAAAAAVVGAGSGGGASSIQGTSQLDALMSRRALVAAAALSGRTTSGISDVVGDLSASNTPTAAGAELAMAAWGGSHRSASHAPQQTSQQPAQQQAAQQAQQAQQPAQQPQQAGLQGFPSAASLSSQGSQRPLLGGLPGVLPSLATEPPSAHQRADNNV</sequence>
<comment type="caution">
    <text evidence="3">The sequence shown here is derived from an EMBL/GenBank/DDBJ whole genome shotgun (WGS) entry which is preliminary data.</text>
</comment>
<feature type="region of interest" description="Disordered" evidence="1">
    <location>
        <begin position="263"/>
        <end position="349"/>
    </location>
</feature>
<dbReference type="AlphaFoldDB" id="A0AAD5DX01"/>
<keyword evidence="2" id="KW-0812">Transmembrane</keyword>
<evidence type="ECO:0000313" key="4">
    <source>
        <dbReference type="Proteomes" id="UP001205105"/>
    </source>
</evidence>